<dbReference type="GO" id="GO:0005634">
    <property type="term" value="C:nucleus"/>
    <property type="evidence" value="ECO:0007669"/>
    <property type="project" value="TreeGrafter"/>
</dbReference>
<accession>A0A9P8AIY1</accession>
<dbReference type="PANTHER" id="PTHR43986">
    <property type="entry name" value="ELONGATION FACTOR 1-GAMMA"/>
    <property type="match status" value="1"/>
</dbReference>
<feature type="domain" description="GST C-terminal" evidence="6">
    <location>
        <begin position="82"/>
        <end position="214"/>
    </location>
</feature>
<evidence type="ECO:0000256" key="1">
    <source>
        <dbReference type="ARBA" id="ARBA00022768"/>
    </source>
</evidence>
<dbReference type="OrthoDB" id="249703at2759"/>
<name>A0A9P8AIY1_9ASCO</name>
<dbReference type="PANTHER" id="PTHR43986:SF1">
    <property type="entry name" value="ELONGATION FACTOR 1-GAMMA"/>
    <property type="match status" value="1"/>
</dbReference>
<dbReference type="EMBL" id="JAHMUF010000008">
    <property type="protein sequence ID" value="KAG7194160.1"/>
    <property type="molecule type" value="Genomic_DNA"/>
</dbReference>
<evidence type="ECO:0000256" key="4">
    <source>
        <dbReference type="RuleBase" id="RU003494"/>
    </source>
</evidence>
<evidence type="ECO:0000313" key="8">
    <source>
        <dbReference type="Proteomes" id="UP000790833"/>
    </source>
</evidence>
<dbReference type="InterPro" id="IPR050802">
    <property type="entry name" value="EF-GSTs"/>
</dbReference>
<gene>
    <name evidence="7" type="ORF">KQ657_004868</name>
</gene>
<comment type="similarity">
    <text evidence="4">Belongs to the GST superfamily.</text>
</comment>
<keyword evidence="8" id="KW-1185">Reference proteome</keyword>
<sequence>MLNTLYVLPESPRNKFLMIFVDYFKLDINVTNELSKTFAVDFPLKKRPALVTSKGEKICESVAILIYLCSLVPEDEKLLGINPWENAQILKYILWGQIEVLPSYIYPFMMAVGICPYKKKDYDESMANLELFTSILETRLANYTYLVSERISIADVLNAYYYSGVYATVGGNPFTKKYPSVYRWFLTVSKNSFFEGVQFKIAAEPLTYQPPKKVVAPKKEAVPKFENVPVEEKKQKHPLESLGKPSNALDNWKRVYSNEETRPVAIPWFWENQWNPEEWSLWKVDYKYNDELEKTFMTNNQIGGFFARLSASTKYLFGCLVVYGVDNDNGITGAFLIRGQEYAPAFDVAPDWDTYNYTRLNPENDKDRKFIENMFAWDEPVIVNREKKVIADGKVFK</sequence>
<comment type="caution">
    <text evidence="7">The sequence shown here is derived from an EMBL/GenBank/DDBJ whole genome shotgun (WGS) entry which is preliminary data.</text>
</comment>
<evidence type="ECO:0000256" key="3">
    <source>
        <dbReference type="PROSITE-ProRule" id="PRU00519"/>
    </source>
</evidence>
<dbReference type="FunFam" id="3.30.70.1010:FF:000001">
    <property type="entry name" value="Elongation factor 1-gamma 1"/>
    <property type="match status" value="1"/>
</dbReference>
<dbReference type="InterPro" id="IPR036282">
    <property type="entry name" value="Glutathione-S-Trfase_C_sf"/>
</dbReference>
<dbReference type="Gene3D" id="3.30.70.1010">
    <property type="entry name" value="Translation elongation factor EF1B, gamma chain, conserved domain"/>
    <property type="match status" value="1"/>
</dbReference>
<dbReference type="InterPro" id="IPR010987">
    <property type="entry name" value="Glutathione-S-Trfase_C-like"/>
</dbReference>
<dbReference type="SUPFAM" id="SSF52833">
    <property type="entry name" value="Thioredoxin-like"/>
    <property type="match status" value="1"/>
</dbReference>
<organism evidence="7 8">
    <name type="scientific">Scheffersomyces spartinae</name>
    <dbReference type="NCBI Taxonomy" id="45513"/>
    <lineage>
        <taxon>Eukaryota</taxon>
        <taxon>Fungi</taxon>
        <taxon>Dikarya</taxon>
        <taxon>Ascomycota</taxon>
        <taxon>Saccharomycotina</taxon>
        <taxon>Pichiomycetes</taxon>
        <taxon>Debaryomycetaceae</taxon>
        <taxon>Scheffersomyces</taxon>
    </lineage>
</organism>
<dbReference type="InterPro" id="IPR036249">
    <property type="entry name" value="Thioredoxin-like_sf"/>
</dbReference>
<protein>
    <submittedName>
        <fullName evidence="7">Uncharacterized protein</fullName>
    </submittedName>
</protein>
<dbReference type="InterPro" id="IPR004045">
    <property type="entry name" value="Glutathione_S-Trfase_N"/>
</dbReference>
<dbReference type="Gene3D" id="1.20.1050.10">
    <property type="match status" value="1"/>
</dbReference>
<dbReference type="PROSITE" id="PS50040">
    <property type="entry name" value="EF1G_C"/>
    <property type="match status" value="1"/>
</dbReference>
<evidence type="ECO:0000313" key="7">
    <source>
        <dbReference type="EMBL" id="KAG7194160.1"/>
    </source>
</evidence>
<dbReference type="AlphaFoldDB" id="A0A9P8AIY1"/>
<dbReference type="SUPFAM" id="SSF47616">
    <property type="entry name" value="GST C-terminal domain-like"/>
    <property type="match status" value="1"/>
</dbReference>
<evidence type="ECO:0000259" key="5">
    <source>
        <dbReference type="PROSITE" id="PS50040"/>
    </source>
</evidence>
<proteinExistence type="inferred from homology"/>
<keyword evidence="1 3" id="KW-0251">Elongation factor</keyword>
<dbReference type="Pfam" id="PF00647">
    <property type="entry name" value="EF1G"/>
    <property type="match status" value="1"/>
</dbReference>
<dbReference type="FunFam" id="3.40.30.10:FF:000142">
    <property type="entry name" value="Elongation factor 1 gamma"/>
    <property type="match status" value="1"/>
</dbReference>
<dbReference type="PROSITE" id="PS50405">
    <property type="entry name" value="GST_CTER"/>
    <property type="match status" value="1"/>
</dbReference>
<dbReference type="SFLD" id="SFLDS00019">
    <property type="entry name" value="Glutathione_Transferase_(cytos"/>
    <property type="match status" value="1"/>
</dbReference>
<evidence type="ECO:0000256" key="2">
    <source>
        <dbReference type="ARBA" id="ARBA00022917"/>
    </source>
</evidence>
<reference evidence="7" key="1">
    <citation type="submission" date="2021-03" db="EMBL/GenBank/DDBJ databases">
        <authorList>
            <person name="Palmer J.M."/>
        </authorList>
    </citation>
    <scope>NUCLEOTIDE SEQUENCE</scope>
    <source>
        <strain evidence="7">ARV_011</strain>
    </source>
</reference>
<dbReference type="Pfam" id="PF00043">
    <property type="entry name" value="GST_C"/>
    <property type="match status" value="1"/>
</dbReference>
<dbReference type="RefSeq" id="XP_043049707.1">
    <property type="nucleotide sequence ID" value="XM_043195534.1"/>
</dbReference>
<dbReference type="GO" id="GO:0005737">
    <property type="term" value="C:cytoplasm"/>
    <property type="evidence" value="ECO:0007669"/>
    <property type="project" value="TreeGrafter"/>
</dbReference>
<dbReference type="GO" id="GO:0003746">
    <property type="term" value="F:translation elongation factor activity"/>
    <property type="evidence" value="ECO:0007669"/>
    <property type="project" value="UniProtKB-UniRule"/>
</dbReference>
<dbReference type="CDD" id="cd03181">
    <property type="entry name" value="GST_C_EF1Bgamma_like"/>
    <property type="match status" value="1"/>
</dbReference>
<dbReference type="GeneID" id="66118242"/>
<dbReference type="InterPro" id="IPR004046">
    <property type="entry name" value="GST_C"/>
</dbReference>
<feature type="domain" description="EF-1-gamma C-terminal" evidence="5">
    <location>
        <begin position="235"/>
        <end position="397"/>
    </location>
</feature>
<dbReference type="SUPFAM" id="SSF89942">
    <property type="entry name" value="eEF1-gamma domain"/>
    <property type="match status" value="1"/>
</dbReference>
<dbReference type="InterPro" id="IPR036433">
    <property type="entry name" value="EF1B_G_C_sf"/>
</dbReference>
<dbReference type="SMART" id="SM01183">
    <property type="entry name" value="EF1G"/>
    <property type="match status" value="1"/>
</dbReference>
<dbReference type="InterPro" id="IPR001662">
    <property type="entry name" value="EF1B_G_C"/>
</dbReference>
<keyword evidence="2 3" id="KW-0648">Protein biosynthesis</keyword>
<dbReference type="InterPro" id="IPR040079">
    <property type="entry name" value="Glutathione_S-Trfase"/>
</dbReference>
<dbReference type="Proteomes" id="UP000790833">
    <property type="component" value="Unassembled WGS sequence"/>
</dbReference>
<dbReference type="Gene3D" id="3.40.30.10">
    <property type="entry name" value="Glutaredoxin"/>
    <property type="match status" value="1"/>
</dbReference>
<evidence type="ECO:0000259" key="6">
    <source>
        <dbReference type="PROSITE" id="PS50405"/>
    </source>
</evidence>
<dbReference type="Pfam" id="PF02798">
    <property type="entry name" value="GST_N"/>
    <property type="match status" value="1"/>
</dbReference>